<evidence type="ECO:0000256" key="3">
    <source>
        <dbReference type="ARBA" id="ARBA00012438"/>
    </source>
</evidence>
<comment type="subcellular location">
    <subcellularLocation>
        <location evidence="2">Cell membrane</location>
    </subcellularLocation>
</comment>
<feature type="chain" id="PRO_5008019973" description="histidine kinase" evidence="10">
    <location>
        <begin position="36"/>
        <end position="934"/>
    </location>
</feature>
<evidence type="ECO:0000256" key="4">
    <source>
        <dbReference type="ARBA" id="ARBA00022553"/>
    </source>
</evidence>
<dbReference type="EMBL" id="CYYP01000010">
    <property type="protein sequence ID" value="CUO24322.1"/>
    <property type="molecule type" value="Genomic_DNA"/>
</dbReference>
<evidence type="ECO:0000256" key="8">
    <source>
        <dbReference type="PROSITE-ProRule" id="PRU00169"/>
    </source>
</evidence>
<comment type="catalytic activity">
    <reaction evidence="1">
        <text>ATP + protein L-histidine = ADP + protein N-phospho-L-histidine.</text>
        <dbReference type="EC" id="2.7.13.3"/>
    </reaction>
</comment>
<dbReference type="InterPro" id="IPR011006">
    <property type="entry name" value="CheY-like_superfamily"/>
</dbReference>
<dbReference type="PROSITE" id="PS50109">
    <property type="entry name" value="HIS_KIN"/>
    <property type="match status" value="1"/>
</dbReference>
<dbReference type="Pfam" id="PF00512">
    <property type="entry name" value="HisKA"/>
    <property type="match status" value="1"/>
</dbReference>
<name>A0A174DF91_9ACTN</name>
<evidence type="ECO:0000313" key="14">
    <source>
        <dbReference type="Proteomes" id="UP000095468"/>
    </source>
</evidence>
<dbReference type="InterPro" id="IPR001638">
    <property type="entry name" value="Solute-binding_3/MltF_N"/>
</dbReference>
<dbReference type="GO" id="GO:0000155">
    <property type="term" value="F:phosphorelay sensor kinase activity"/>
    <property type="evidence" value="ECO:0007669"/>
    <property type="project" value="InterPro"/>
</dbReference>
<dbReference type="PROSITE" id="PS50110">
    <property type="entry name" value="RESPONSE_REGULATORY"/>
    <property type="match status" value="1"/>
</dbReference>
<dbReference type="RefSeq" id="WP_055286691.1">
    <property type="nucleotide sequence ID" value="NZ_CYYP01000010.1"/>
</dbReference>
<dbReference type="CDD" id="cd00082">
    <property type="entry name" value="HisKA"/>
    <property type="match status" value="1"/>
</dbReference>
<evidence type="ECO:0000256" key="9">
    <source>
        <dbReference type="SAM" id="Phobius"/>
    </source>
</evidence>
<feature type="domain" description="Response regulatory" evidence="12">
    <location>
        <begin position="806"/>
        <end position="927"/>
    </location>
</feature>
<dbReference type="InterPro" id="IPR005467">
    <property type="entry name" value="His_kinase_dom"/>
</dbReference>
<dbReference type="InterPro" id="IPR001789">
    <property type="entry name" value="Sig_transdc_resp-reg_receiver"/>
</dbReference>
<evidence type="ECO:0000256" key="7">
    <source>
        <dbReference type="ARBA" id="ARBA00023012"/>
    </source>
</evidence>
<dbReference type="CDD" id="cd16922">
    <property type="entry name" value="HATPase_EvgS-ArcB-TorS-like"/>
    <property type="match status" value="1"/>
</dbReference>
<dbReference type="Pfam" id="PF00072">
    <property type="entry name" value="Response_reg"/>
    <property type="match status" value="1"/>
</dbReference>
<dbReference type="CDD" id="cd17546">
    <property type="entry name" value="REC_hyHK_CKI1_RcsC-like"/>
    <property type="match status" value="1"/>
</dbReference>
<evidence type="ECO:0000259" key="12">
    <source>
        <dbReference type="PROSITE" id="PS50110"/>
    </source>
</evidence>
<dbReference type="Gene3D" id="3.40.190.10">
    <property type="entry name" value="Periplasmic binding protein-like II"/>
    <property type="match status" value="4"/>
</dbReference>
<dbReference type="Gene3D" id="1.10.287.130">
    <property type="match status" value="1"/>
</dbReference>
<dbReference type="AlphaFoldDB" id="A0A174DF91"/>
<keyword evidence="10" id="KW-0732">Signal</keyword>
<feature type="modified residue" description="4-aspartylphosphate" evidence="8">
    <location>
        <position position="858"/>
    </location>
</feature>
<dbReference type="SMART" id="SM00448">
    <property type="entry name" value="REC"/>
    <property type="match status" value="1"/>
</dbReference>
<dbReference type="GO" id="GO:0005886">
    <property type="term" value="C:plasma membrane"/>
    <property type="evidence" value="ECO:0007669"/>
    <property type="project" value="UniProtKB-SubCell"/>
</dbReference>
<feature type="transmembrane region" description="Helical" evidence="9">
    <location>
        <begin position="516"/>
        <end position="537"/>
    </location>
</feature>
<dbReference type="InterPro" id="IPR036890">
    <property type="entry name" value="HATPase_C_sf"/>
</dbReference>
<keyword evidence="9" id="KW-0472">Membrane</keyword>
<accession>A0A174DF91</accession>
<dbReference type="Gene3D" id="3.40.50.2300">
    <property type="match status" value="1"/>
</dbReference>
<dbReference type="Pfam" id="PF02518">
    <property type="entry name" value="HATPase_c"/>
    <property type="match status" value="1"/>
</dbReference>
<evidence type="ECO:0000313" key="13">
    <source>
        <dbReference type="EMBL" id="CUO24322.1"/>
    </source>
</evidence>
<evidence type="ECO:0000256" key="2">
    <source>
        <dbReference type="ARBA" id="ARBA00004236"/>
    </source>
</evidence>
<keyword evidence="5 13" id="KW-0808">Transferase</keyword>
<keyword evidence="4 8" id="KW-0597">Phosphoprotein</keyword>
<sequence length="934" mass="101908">MRAATVLRSVICRALAIVLAALAALSSIAPVQAFADDSSQPVKTVRVGWLVNNEGFQNGTPGERLSGWGYEYLQTLSYYTPGWRYEYVSGTFTELMDMLEAGEIDLMPNISYSEERAQKLLFSSNPEGTERYYIYARPDRDDLAKGDPQALQGLTIGYNSGVMQTIVGQQWLANEGIACTYREYDGGSVLFDALANGEVDAIIMNDTISSPEASPMFYVGSSDYYFAVPKSRPDLMDNINSAMAAINRVNPRYNDEVKSNYSAQNSGSSSLTGDERAWLKANNNTITLGYITGKLPYCNEDEDGKMEGSLASLATTLHDKFGITVKTVAFDSYKMMSKALSEGSIDVALPAYRDYWFAEQSGVVQSVSLGTMSLTAIHTGSNLKKDLQNIACTKSSFVNRNALESLFPTATVTEYQSDDEAFDALRKGTARCIVAPSSRVKTIGDRYDLEDCETVELPDTCDLACLMSRGKPELLGIINKGIINAGESLSASNYSSTSYTAQESNTLQFLYRNRTAIAATLIGMLSVGIVLLIWALVRARTERKKADAANAAKTAFLTRMSHDIRTPLNGILGLIEIEELKEGDMQVARESRAKARVAANHLLSLINDILEMGKIEDRKLTLEHAPFNLKELCDDTLVLCKLRASSNGITMQDNSLPYATGPYVIGSPTHIRQVMINLLDNSIKYNKHGGSVTFSSQTKPLDNGRALFCFSVSDTGIGMAPEFLKHIYEPFAQEGDDARSKFQGTGMGMPIVKSLIELMGGTIEVTSELHVGTTFYVEIPLDIDKNPRARANTVERALDCSLADMNVLLAEDNELNAEIAQALLESEGVVVTRAANGNEVVDLYLSHPAGSFDAILMDIMMPDMDGYEATRAIRLSEKVDAADIPIIALTANAFAEDAKAAHDAGMNAHLSKPLDFNKLKNILARIKKNGSVSL</sequence>
<keyword evidence="9" id="KW-0812">Transmembrane</keyword>
<dbReference type="PANTHER" id="PTHR43047">
    <property type="entry name" value="TWO-COMPONENT HISTIDINE PROTEIN KINASE"/>
    <property type="match status" value="1"/>
</dbReference>
<dbReference type="InterPro" id="IPR003661">
    <property type="entry name" value="HisK_dim/P_dom"/>
</dbReference>
<evidence type="ECO:0000256" key="5">
    <source>
        <dbReference type="ARBA" id="ARBA00022679"/>
    </source>
</evidence>
<dbReference type="EC" id="2.7.13.3" evidence="3"/>
<dbReference type="SMART" id="SM00062">
    <property type="entry name" value="PBPb"/>
    <property type="match status" value="1"/>
</dbReference>
<dbReference type="SMART" id="SM00387">
    <property type="entry name" value="HATPase_c"/>
    <property type="match status" value="1"/>
</dbReference>
<dbReference type="InterPro" id="IPR004358">
    <property type="entry name" value="Sig_transdc_His_kin-like_C"/>
</dbReference>
<dbReference type="SUPFAM" id="SSF47384">
    <property type="entry name" value="Homodimeric domain of signal transducing histidine kinase"/>
    <property type="match status" value="1"/>
</dbReference>
<dbReference type="Gene3D" id="3.30.565.10">
    <property type="entry name" value="Histidine kinase-like ATPase, C-terminal domain"/>
    <property type="match status" value="1"/>
</dbReference>
<organism evidence="13 14">
    <name type="scientific">Collinsella aerofaciens</name>
    <dbReference type="NCBI Taxonomy" id="74426"/>
    <lineage>
        <taxon>Bacteria</taxon>
        <taxon>Bacillati</taxon>
        <taxon>Actinomycetota</taxon>
        <taxon>Coriobacteriia</taxon>
        <taxon>Coriobacteriales</taxon>
        <taxon>Coriobacteriaceae</taxon>
        <taxon>Collinsella</taxon>
    </lineage>
</organism>
<protein>
    <recommendedName>
        <fullName evidence="3">histidine kinase</fullName>
        <ecNumber evidence="3">2.7.13.3</ecNumber>
    </recommendedName>
</protein>
<dbReference type="PRINTS" id="PR00344">
    <property type="entry name" value="BCTRLSENSOR"/>
</dbReference>
<feature type="domain" description="Histidine kinase" evidence="11">
    <location>
        <begin position="559"/>
        <end position="783"/>
    </location>
</feature>
<keyword evidence="6 13" id="KW-0418">Kinase</keyword>
<reference evidence="13 14" key="1">
    <citation type="submission" date="2015-09" db="EMBL/GenBank/DDBJ databases">
        <authorList>
            <consortium name="Pathogen Informatics"/>
        </authorList>
    </citation>
    <scope>NUCLEOTIDE SEQUENCE [LARGE SCALE GENOMIC DNA]</scope>
    <source>
        <strain evidence="13 14">2789STDY5608823</strain>
    </source>
</reference>
<keyword evidence="7" id="KW-0902">Two-component regulatory system</keyword>
<evidence type="ECO:0000256" key="10">
    <source>
        <dbReference type="SAM" id="SignalP"/>
    </source>
</evidence>
<dbReference type="InterPro" id="IPR036097">
    <property type="entry name" value="HisK_dim/P_sf"/>
</dbReference>
<gene>
    <name evidence="13" type="primary">luxQ</name>
    <name evidence="13" type="ORF">ERS852381_01267</name>
</gene>
<dbReference type="SMART" id="SM00388">
    <property type="entry name" value="HisKA"/>
    <property type="match status" value="1"/>
</dbReference>
<dbReference type="Pfam" id="PF00497">
    <property type="entry name" value="SBP_bac_3"/>
    <property type="match status" value="1"/>
</dbReference>
<evidence type="ECO:0000256" key="1">
    <source>
        <dbReference type="ARBA" id="ARBA00000085"/>
    </source>
</evidence>
<dbReference type="InterPro" id="IPR003594">
    <property type="entry name" value="HATPase_dom"/>
</dbReference>
<proteinExistence type="predicted"/>
<dbReference type="SUPFAM" id="SSF52172">
    <property type="entry name" value="CheY-like"/>
    <property type="match status" value="1"/>
</dbReference>
<evidence type="ECO:0000259" key="11">
    <source>
        <dbReference type="PROSITE" id="PS50109"/>
    </source>
</evidence>
<dbReference type="Proteomes" id="UP000095468">
    <property type="component" value="Unassembled WGS sequence"/>
</dbReference>
<keyword evidence="9" id="KW-1133">Transmembrane helix</keyword>
<dbReference type="SUPFAM" id="SSF55874">
    <property type="entry name" value="ATPase domain of HSP90 chaperone/DNA topoisomerase II/histidine kinase"/>
    <property type="match status" value="1"/>
</dbReference>
<dbReference type="SUPFAM" id="SSF53850">
    <property type="entry name" value="Periplasmic binding protein-like II"/>
    <property type="match status" value="2"/>
</dbReference>
<feature type="signal peptide" evidence="10">
    <location>
        <begin position="1"/>
        <end position="35"/>
    </location>
</feature>
<evidence type="ECO:0000256" key="6">
    <source>
        <dbReference type="ARBA" id="ARBA00022777"/>
    </source>
</evidence>